<organism evidence="17 18">
    <name type="scientific">Kocuria salsicia</name>
    <dbReference type="NCBI Taxonomy" id="664639"/>
    <lineage>
        <taxon>Bacteria</taxon>
        <taxon>Bacillati</taxon>
        <taxon>Actinomycetota</taxon>
        <taxon>Actinomycetes</taxon>
        <taxon>Micrococcales</taxon>
        <taxon>Micrococcaceae</taxon>
        <taxon>Kocuria</taxon>
    </lineage>
</organism>
<dbReference type="InterPro" id="IPR003953">
    <property type="entry name" value="FAD-dep_OxRdtase_2_FAD-bd"/>
</dbReference>
<comment type="pathway">
    <text evidence="2 13">Cofactor biosynthesis; NAD(+) biosynthesis; iminoaspartate from L-aspartate (oxidase route): step 1/1.</text>
</comment>
<evidence type="ECO:0000256" key="5">
    <source>
        <dbReference type="ARBA" id="ARBA00021901"/>
    </source>
</evidence>
<comment type="function">
    <text evidence="10">Catalyzes the oxidation of L-aspartate to iminoaspartate, the first step in the de novo biosynthesis of NAD(+).</text>
</comment>
<protein>
    <recommendedName>
        <fullName evidence="5 12">L-aspartate oxidase</fullName>
        <ecNumber evidence="4 12">1.4.3.16</ecNumber>
    </recommendedName>
</protein>
<dbReference type="RefSeq" id="WP_363785580.1">
    <property type="nucleotide sequence ID" value="NZ_JBFBLL010000008.1"/>
</dbReference>
<dbReference type="NCBIfam" id="TIGR00551">
    <property type="entry name" value="nadB"/>
    <property type="match status" value="1"/>
</dbReference>
<gene>
    <name evidence="17" type="primary">nadB</name>
    <name evidence="17" type="ORF">AB0O96_11365</name>
</gene>
<dbReference type="PANTHER" id="PTHR42716:SF2">
    <property type="entry name" value="L-ASPARTATE OXIDASE, CHLOROPLASTIC"/>
    <property type="match status" value="1"/>
</dbReference>
<comment type="catalytic activity">
    <reaction evidence="11">
        <text>L-aspartate + O2 = iminosuccinate + H2O2</text>
        <dbReference type="Rhea" id="RHEA:25876"/>
        <dbReference type="ChEBI" id="CHEBI:15379"/>
        <dbReference type="ChEBI" id="CHEBI:16240"/>
        <dbReference type="ChEBI" id="CHEBI:29991"/>
        <dbReference type="ChEBI" id="CHEBI:77875"/>
        <dbReference type="EC" id="1.4.3.16"/>
    </reaction>
    <physiologicalReaction direction="left-to-right" evidence="11">
        <dbReference type="Rhea" id="RHEA:25877"/>
    </physiologicalReaction>
</comment>
<comment type="similarity">
    <text evidence="3 13">Belongs to the FAD-dependent oxidoreductase 2 family. NadB subfamily.</text>
</comment>
<evidence type="ECO:0000256" key="12">
    <source>
        <dbReference type="NCBIfam" id="TIGR00551"/>
    </source>
</evidence>
<comment type="caution">
    <text evidence="17">The sequence shown here is derived from an EMBL/GenBank/DDBJ whole genome shotgun (WGS) entry which is preliminary data.</text>
</comment>
<evidence type="ECO:0000256" key="10">
    <source>
        <dbReference type="ARBA" id="ARBA00029426"/>
    </source>
</evidence>
<keyword evidence="6 13" id="KW-0285">Flavoprotein</keyword>
<feature type="compositionally biased region" description="Low complexity" evidence="14">
    <location>
        <begin position="505"/>
        <end position="519"/>
    </location>
</feature>
<feature type="region of interest" description="Disordered" evidence="14">
    <location>
        <begin position="558"/>
        <end position="601"/>
    </location>
</feature>
<comment type="cofactor">
    <cofactor evidence="1 13">
        <name>FAD</name>
        <dbReference type="ChEBI" id="CHEBI:57692"/>
    </cofactor>
</comment>
<dbReference type="Gene3D" id="3.50.50.60">
    <property type="entry name" value="FAD/NAD(P)-binding domain"/>
    <property type="match status" value="1"/>
</dbReference>
<evidence type="ECO:0000256" key="11">
    <source>
        <dbReference type="ARBA" id="ARBA00048305"/>
    </source>
</evidence>
<evidence type="ECO:0000313" key="18">
    <source>
        <dbReference type="Proteomes" id="UP001553031"/>
    </source>
</evidence>
<feature type="domain" description="FAD-dependent oxidoreductase 2 FAD-binding" evidence="15">
    <location>
        <begin position="18"/>
        <end position="410"/>
    </location>
</feature>
<dbReference type="SUPFAM" id="SSF46977">
    <property type="entry name" value="Succinate dehydrogenase/fumarate reductase flavoprotein C-terminal domain"/>
    <property type="match status" value="1"/>
</dbReference>
<evidence type="ECO:0000259" key="16">
    <source>
        <dbReference type="Pfam" id="PF02910"/>
    </source>
</evidence>
<dbReference type="InterPro" id="IPR015939">
    <property type="entry name" value="Fum_Rdtase/Succ_DH_flav-like_C"/>
</dbReference>
<proteinExistence type="inferred from homology"/>
<evidence type="ECO:0000256" key="3">
    <source>
        <dbReference type="ARBA" id="ARBA00008562"/>
    </source>
</evidence>
<dbReference type="Gene3D" id="3.90.700.10">
    <property type="entry name" value="Succinate dehydrogenase/fumarate reductase flavoprotein, catalytic domain"/>
    <property type="match status" value="1"/>
</dbReference>
<dbReference type="Proteomes" id="UP001553031">
    <property type="component" value="Unassembled WGS sequence"/>
</dbReference>
<dbReference type="InterPro" id="IPR005288">
    <property type="entry name" value="NadB"/>
</dbReference>
<dbReference type="Pfam" id="PF02910">
    <property type="entry name" value="Succ_DH_flav_C"/>
    <property type="match status" value="1"/>
</dbReference>
<dbReference type="Gene3D" id="1.20.58.100">
    <property type="entry name" value="Fumarate reductase/succinate dehydrogenase flavoprotein-like, C-terminal domain"/>
    <property type="match status" value="1"/>
</dbReference>
<evidence type="ECO:0000256" key="9">
    <source>
        <dbReference type="ARBA" id="ARBA00023002"/>
    </source>
</evidence>
<reference evidence="17 18" key="1">
    <citation type="submission" date="2024-06" db="EMBL/GenBank/DDBJ databases">
        <title>The Natural Products Discovery Center: Release of the First 8490 Sequenced Strains for Exploring Actinobacteria Biosynthetic Diversity.</title>
        <authorList>
            <person name="Kalkreuter E."/>
            <person name="Kautsar S.A."/>
            <person name="Yang D."/>
            <person name="Bader C.D."/>
            <person name="Teijaro C.N."/>
            <person name="Fluegel L."/>
            <person name="Davis C.M."/>
            <person name="Simpson J.R."/>
            <person name="Lauterbach L."/>
            <person name="Steele A.D."/>
            <person name="Gui C."/>
            <person name="Meng S."/>
            <person name="Li G."/>
            <person name="Viehrig K."/>
            <person name="Ye F."/>
            <person name="Su P."/>
            <person name="Kiefer A.F."/>
            <person name="Nichols A."/>
            <person name="Cepeda A.J."/>
            <person name="Yan W."/>
            <person name="Fan B."/>
            <person name="Jiang Y."/>
            <person name="Adhikari A."/>
            <person name="Zheng C.-J."/>
            <person name="Schuster L."/>
            <person name="Cowan T.M."/>
            <person name="Smanski M.J."/>
            <person name="Chevrette M.G."/>
            <person name="De Carvalho L.P.S."/>
            <person name="Shen B."/>
        </authorList>
    </citation>
    <scope>NUCLEOTIDE SEQUENCE [LARGE SCALE GENOMIC DNA]</scope>
    <source>
        <strain evidence="17 18">NPDC079179</strain>
    </source>
</reference>
<dbReference type="SUPFAM" id="SSF51905">
    <property type="entry name" value="FAD/NAD(P)-binding domain"/>
    <property type="match status" value="1"/>
</dbReference>
<evidence type="ECO:0000259" key="15">
    <source>
        <dbReference type="Pfam" id="PF00890"/>
    </source>
</evidence>
<evidence type="ECO:0000256" key="1">
    <source>
        <dbReference type="ARBA" id="ARBA00001974"/>
    </source>
</evidence>
<dbReference type="SUPFAM" id="SSF56425">
    <property type="entry name" value="Succinate dehydrogenase/fumarate reductase flavoprotein, catalytic domain"/>
    <property type="match status" value="1"/>
</dbReference>
<evidence type="ECO:0000256" key="8">
    <source>
        <dbReference type="ARBA" id="ARBA00022827"/>
    </source>
</evidence>
<evidence type="ECO:0000256" key="14">
    <source>
        <dbReference type="SAM" id="MobiDB-lite"/>
    </source>
</evidence>
<dbReference type="EC" id="1.4.3.16" evidence="4 12"/>
<evidence type="ECO:0000313" key="17">
    <source>
        <dbReference type="EMBL" id="MEV8158780.1"/>
    </source>
</evidence>
<feature type="domain" description="Fumarate reductase/succinate dehydrogenase flavoprotein-like C-terminal" evidence="16">
    <location>
        <begin position="539"/>
        <end position="576"/>
    </location>
</feature>
<name>A0ABV3KEG9_9MICC</name>
<evidence type="ECO:0000256" key="13">
    <source>
        <dbReference type="RuleBase" id="RU362049"/>
    </source>
</evidence>
<dbReference type="PRINTS" id="PR00411">
    <property type="entry name" value="PNDRDTASEI"/>
</dbReference>
<evidence type="ECO:0000256" key="4">
    <source>
        <dbReference type="ARBA" id="ARBA00012173"/>
    </source>
</evidence>
<evidence type="ECO:0000256" key="7">
    <source>
        <dbReference type="ARBA" id="ARBA00022642"/>
    </source>
</evidence>
<keyword evidence="18" id="KW-1185">Reference proteome</keyword>
<dbReference type="EMBL" id="JBFBLL010000008">
    <property type="protein sequence ID" value="MEV8158780.1"/>
    <property type="molecule type" value="Genomic_DNA"/>
</dbReference>
<dbReference type="PANTHER" id="PTHR42716">
    <property type="entry name" value="L-ASPARTATE OXIDASE"/>
    <property type="match status" value="1"/>
</dbReference>
<keyword evidence="8 13" id="KW-0274">FAD</keyword>
<sequence length="601" mass="61901">MRDAPPPIPGHDDAAPRVLIVGSGAAGLTAALRAAADGARVTVITKSAAAHTATDRAQGGIAAMTRDLPGGQPRDTAELHVHDTLAAGAGCCDVEVVHGVVADSPEAVTALTGAGVRFDRVAGPASDWVQGLEGAHSVPRILHAGGDATGHAIQAALTARVTESAARKSITLLECMLATDLRLRDGRITGVTVRPVDANGLLGEPSDLPADHVVLATGGVGQLYPFTTNPAVATGDGIALALRAGAEVRGMEFVQFHPTALTAPGSFLISEAVRGEGAVLRNHRGERFMLRADPRAELAPRDVVARAIAAERSAEPGAGVFLDCSEIPVPDGEDRASFLARRFPTIDAALREHGIEWSRELVPVGPAAHYLMGGIATDASGRTSVPGLWAAGECAATGLHGANRLASNSLLEAVVFGQRVGRLVAQDPVPLWPVGVSTASALHDTDPAHVPPGMHGTLGIPFSRAALQATLWLGAGVVRTGAELARTQRLLEQWLAAPSSTAATGAAEAEAEAEATIGAKDSGAAARPRDERPATLAEYEDRNLLAVAREVVRASRLRTESCGAHHRADRAEAHDATPGAAPASALEDHHERTAHAAPLSR</sequence>
<dbReference type="Pfam" id="PF00890">
    <property type="entry name" value="FAD_binding_2"/>
    <property type="match status" value="1"/>
</dbReference>
<comment type="subcellular location">
    <subcellularLocation>
        <location evidence="13">Cytoplasm</location>
    </subcellularLocation>
</comment>
<dbReference type="GO" id="GO:0008734">
    <property type="term" value="F:L-aspartate oxidase activity"/>
    <property type="evidence" value="ECO:0007669"/>
    <property type="project" value="UniProtKB-EC"/>
</dbReference>
<accession>A0ABV3KEG9</accession>
<dbReference type="InterPro" id="IPR037099">
    <property type="entry name" value="Fum_R/Succ_DH_flav-like_C_sf"/>
</dbReference>
<evidence type="ECO:0000256" key="6">
    <source>
        <dbReference type="ARBA" id="ARBA00022630"/>
    </source>
</evidence>
<dbReference type="InterPro" id="IPR027477">
    <property type="entry name" value="Succ_DH/fumarate_Rdtase_cat_sf"/>
</dbReference>
<feature type="region of interest" description="Disordered" evidence="14">
    <location>
        <begin position="505"/>
        <end position="535"/>
    </location>
</feature>
<evidence type="ECO:0000256" key="2">
    <source>
        <dbReference type="ARBA" id="ARBA00004950"/>
    </source>
</evidence>
<dbReference type="InterPro" id="IPR036188">
    <property type="entry name" value="FAD/NAD-bd_sf"/>
</dbReference>
<keyword evidence="9 13" id="KW-0560">Oxidoreductase</keyword>
<keyword evidence="7 13" id="KW-0662">Pyridine nucleotide biosynthesis</keyword>
<dbReference type="PRINTS" id="PR00368">
    <property type="entry name" value="FADPNR"/>
</dbReference>